<dbReference type="OrthoDB" id="4567150at2"/>
<feature type="domain" description="DUF4189" evidence="3">
    <location>
        <begin position="35"/>
        <end position="111"/>
    </location>
</feature>
<feature type="chain" id="PRO_5039698256" description="DUF4189 domain-containing protein" evidence="2">
    <location>
        <begin position="25"/>
        <end position="143"/>
    </location>
</feature>
<feature type="compositionally biased region" description="Polar residues" evidence="1">
    <location>
        <begin position="122"/>
        <end position="132"/>
    </location>
</feature>
<evidence type="ECO:0000313" key="5">
    <source>
        <dbReference type="Proteomes" id="UP000431401"/>
    </source>
</evidence>
<name>A0A7K0DZ68_9NOCA</name>
<dbReference type="Proteomes" id="UP000431401">
    <property type="component" value="Unassembled WGS sequence"/>
</dbReference>
<keyword evidence="5" id="KW-1185">Reference proteome</keyword>
<dbReference type="RefSeq" id="WP_153348346.1">
    <property type="nucleotide sequence ID" value="NZ_WEGI01000016.1"/>
</dbReference>
<accession>A0A7K0DZ68</accession>
<dbReference type="AlphaFoldDB" id="A0A7K0DZ68"/>
<organism evidence="4 5">
    <name type="scientific">Nocardia aurantia</name>
    <dbReference type="NCBI Taxonomy" id="2585199"/>
    <lineage>
        <taxon>Bacteria</taxon>
        <taxon>Bacillati</taxon>
        <taxon>Actinomycetota</taxon>
        <taxon>Actinomycetes</taxon>
        <taxon>Mycobacteriales</taxon>
        <taxon>Nocardiaceae</taxon>
        <taxon>Nocardia</taxon>
    </lineage>
</organism>
<dbReference type="InterPro" id="IPR025240">
    <property type="entry name" value="DUF4189"/>
</dbReference>
<sequence>MFVPGKTIAGLALGAAAVALTATAGPAAADDGHLYGAFAVSTENPEDAYIIGGARNYGSQEEADAAALGQCHYSNCWVVLRYVDGCGAISARDGRVLGALGSSKRDAENAAMGLFGPPRPATLSSDGSSTELLDSACTGAGPR</sequence>
<evidence type="ECO:0000256" key="1">
    <source>
        <dbReference type="SAM" id="MobiDB-lite"/>
    </source>
</evidence>
<proteinExistence type="predicted"/>
<reference evidence="4 5" key="1">
    <citation type="submission" date="2019-10" db="EMBL/GenBank/DDBJ databases">
        <title>Nocardia macrotermitis sp. nov. and Nocardia aurantia sp. nov., isolated from the gut of fungus growing-termite Macrotermes natalensis.</title>
        <authorList>
            <person name="Benndorf R."/>
            <person name="Schwitalla J."/>
            <person name="Martin K."/>
            <person name="De Beer W."/>
            <person name="Kaster A.-K."/>
            <person name="Vollmers J."/>
            <person name="Poulsen M."/>
            <person name="Beemelmanns C."/>
        </authorList>
    </citation>
    <scope>NUCLEOTIDE SEQUENCE [LARGE SCALE GENOMIC DNA]</scope>
    <source>
        <strain evidence="4 5">RB56</strain>
    </source>
</reference>
<dbReference type="EMBL" id="WEGI01000016">
    <property type="protein sequence ID" value="MQY31106.1"/>
    <property type="molecule type" value="Genomic_DNA"/>
</dbReference>
<gene>
    <name evidence="4" type="ORF">NRB56_67130</name>
</gene>
<protein>
    <recommendedName>
        <fullName evidence="3">DUF4189 domain-containing protein</fullName>
    </recommendedName>
</protein>
<evidence type="ECO:0000256" key="2">
    <source>
        <dbReference type="SAM" id="SignalP"/>
    </source>
</evidence>
<feature type="signal peptide" evidence="2">
    <location>
        <begin position="1"/>
        <end position="24"/>
    </location>
</feature>
<feature type="region of interest" description="Disordered" evidence="1">
    <location>
        <begin position="110"/>
        <end position="143"/>
    </location>
</feature>
<evidence type="ECO:0000259" key="3">
    <source>
        <dbReference type="Pfam" id="PF13827"/>
    </source>
</evidence>
<keyword evidence="2" id="KW-0732">Signal</keyword>
<evidence type="ECO:0000313" key="4">
    <source>
        <dbReference type="EMBL" id="MQY31106.1"/>
    </source>
</evidence>
<dbReference type="Pfam" id="PF13827">
    <property type="entry name" value="DUF4189"/>
    <property type="match status" value="1"/>
</dbReference>
<comment type="caution">
    <text evidence="4">The sequence shown here is derived from an EMBL/GenBank/DDBJ whole genome shotgun (WGS) entry which is preliminary data.</text>
</comment>